<proteinExistence type="predicted"/>
<dbReference type="KEGG" id="lenr:94174490"/>
<dbReference type="RefSeq" id="XP_067695068.1">
    <property type="nucleotide sequence ID" value="XM_067838980.1"/>
</dbReference>
<feature type="region of interest" description="Disordered" evidence="1">
    <location>
        <begin position="147"/>
        <end position="193"/>
    </location>
</feature>
<evidence type="ECO:0000256" key="1">
    <source>
        <dbReference type="SAM" id="MobiDB-lite"/>
    </source>
</evidence>
<comment type="caution">
    <text evidence="2">The sequence shown here is derived from an EMBL/GenBank/DDBJ whole genome shotgun (WGS) entry which is preliminary data.</text>
</comment>
<evidence type="ECO:0000313" key="2">
    <source>
        <dbReference type="EMBL" id="KAG5484180.1"/>
    </source>
</evidence>
<accession>A0A836HWJ2</accession>
<evidence type="ECO:0000313" key="3">
    <source>
        <dbReference type="Proteomes" id="UP000674179"/>
    </source>
</evidence>
<name>A0A836HWJ2_LEIEN</name>
<dbReference type="AlphaFoldDB" id="A0A836HWJ2"/>
<protein>
    <submittedName>
        <fullName evidence="2">Uncharacterized protein</fullName>
    </submittedName>
</protein>
<dbReference type="Proteomes" id="UP000674179">
    <property type="component" value="Chromosome 10"/>
</dbReference>
<keyword evidence="3" id="KW-1185">Reference proteome</keyword>
<feature type="region of interest" description="Disordered" evidence="1">
    <location>
        <begin position="16"/>
        <end position="46"/>
    </location>
</feature>
<sequence length="193" mass="20589">MSALYTFILRDYPSLDTELPRPPPSHRRHSSQVVGHREKGPPPTTGVTAAAALWAITEPSPSTGLTCPIPLEFGAAHPIARLETEKSAAGYRACGVQVWHRQLSMSRTDASALCSACSAHPLLRPVPENGTRAERSSRYYAQFSSCRSDDRSDCSRSSSASSISPRADPGTAGPRPTPSARSGTMFTPQATPA</sequence>
<organism evidence="2 3">
    <name type="scientific">Leishmania enriettii</name>
    <dbReference type="NCBI Taxonomy" id="5663"/>
    <lineage>
        <taxon>Eukaryota</taxon>
        <taxon>Discoba</taxon>
        <taxon>Euglenozoa</taxon>
        <taxon>Kinetoplastea</taxon>
        <taxon>Metakinetoplastina</taxon>
        <taxon>Trypanosomatida</taxon>
        <taxon>Trypanosomatidae</taxon>
        <taxon>Leishmaniinae</taxon>
        <taxon>Leishmania</taxon>
    </lineage>
</organism>
<reference evidence="2 3" key="1">
    <citation type="submission" date="2021-02" db="EMBL/GenBank/DDBJ databases">
        <title>Leishmania (Mundinia) enrietti genome sequencing and assembly.</title>
        <authorList>
            <person name="Almutairi H."/>
            <person name="Gatherer D."/>
        </authorList>
    </citation>
    <scope>NUCLEOTIDE SEQUENCE [LARGE SCALE GENOMIC DNA]</scope>
    <source>
        <strain evidence="2">CUR178</strain>
    </source>
</reference>
<dbReference type="EMBL" id="JAFHKP010000010">
    <property type="protein sequence ID" value="KAG5484180.1"/>
    <property type="molecule type" value="Genomic_DNA"/>
</dbReference>
<gene>
    <name evidence="2" type="ORF">CUR178_07334</name>
</gene>
<feature type="compositionally biased region" description="Polar residues" evidence="1">
    <location>
        <begin position="179"/>
        <end position="193"/>
    </location>
</feature>
<feature type="compositionally biased region" description="Low complexity" evidence="1">
    <location>
        <begin position="155"/>
        <end position="169"/>
    </location>
</feature>
<dbReference type="GeneID" id="94174490"/>